<dbReference type="Proteomes" id="UP000708208">
    <property type="component" value="Unassembled WGS sequence"/>
</dbReference>
<dbReference type="GO" id="GO:0030414">
    <property type="term" value="F:peptidase inhibitor activity"/>
    <property type="evidence" value="ECO:0007669"/>
    <property type="project" value="InterPro"/>
</dbReference>
<dbReference type="InterPro" id="IPR008197">
    <property type="entry name" value="WAP_dom"/>
</dbReference>
<dbReference type="Pfam" id="PF00095">
    <property type="entry name" value="WAP"/>
    <property type="match status" value="1"/>
</dbReference>
<comment type="caution">
    <text evidence="4">The sequence shown here is derived from an EMBL/GenBank/DDBJ whole genome shotgun (WGS) entry which is preliminary data.</text>
</comment>
<dbReference type="AlphaFoldDB" id="A0A8J2JQW3"/>
<feature type="chain" id="PRO_5035268171" description="WAP domain-containing protein" evidence="2">
    <location>
        <begin position="19"/>
        <end position="140"/>
    </location>
</feature>
<organism evidence="4 5">
    <name type="scientific">Allacma fusca</name>
    <dbReference type="NCBI Taxonomy" id="39272"/>
    <lineage>
        <taxon>Eukaryota</taxon>
        <taxon>Metazoa</taxon>
        <taxon>Ecdysozoa</taxon>
        <taxon>Arthropoda</taxon>
        <taxon>Hexapoda</taxon>
        <taxon>Collembola</taxon>
        <taxon>Symphypleona</taxon>
        <taxon>Sminthuridae</taxon>
        <taxon>Allacma</taxon>
    </lineage>
</organism>
<dbReference type="PROSITE" id="PS51390">
    <property type="entry name" value="WAP"/>
    <property type="match status" value="1"/>
</dbReference>
<dbReference type="SMART" id="SM00217">
    <property type="entry name" value="WAP"/>
    <property type="match status" value="1"/>
</dbReference>
<protein>
    <recommendedName>
        <fullName evidence="3">WAP domain-containing protein</fullName>
    </recommendedName>
</protein>
<sequence length="140" mass="15127">MWTRLIVISAFCFVAALAASTKSTRPNPCPVDTTYTKDCNTCQCGATPSKDKCSQRDCARLSATSTERPSSTERPGVCPTRVTPAPGSNACEKRGPHSSNCSKDKDCTGAKKCCVDGCNNYLCRQPIYNYVNGTRATRKN</sequence>
<evidence type="ECO:0000313" key="5">
    <source>
        <dbReference type="Proteomes" id="UP000708208"/>
    </source>
</evidence>
<accession>A0A8J2JQW3</accession>
<feature type="region of interest" description="Disordered" evidence="1">
    <location>
        <begin position="63"/>
        <end position="106"/>
    </location>
</feature>
<keyword evidence="5" id="KW-1185">Reference proteome</keyword>
<evidence type="ECO:0000313" key="4">
    <source>
        <dbReference type="EMBL" id="CAG7722408.1"/>
    </source>
</evidence>
<evidence type="ECO:0000259" key="3">
    <source>
        <dbReference type="PROSITE" id="PS51390"/>
    </source>
</evidence>
<feature type="compositionally biased region" description="Polar residues" evidence="1">
    <location>
        <begin position="63"/>
        <end position="73"/>
    </location>
</feature>
<dbReference type="EMBL" id="CAJVCH010089082">
    <property type="protein sequence ID" value="CAG7722408.1"/>
    <property type="molecule type" value="Genomic_DNA"/>
</dbReference>
<feature type="signal peptide" evidence="2">
    <location>
        <begin position="1"/>
        <end position="18"/>
    </location>
</feature>
<dbReference type="GO" id="GO:0005576">
    <property type="term" value="C:extracellular region"/>
    <property type="evidence" value="ECO:0007669"/>
    <property type="project" value="InterPro"/>
</dbReference>
<keyword evidence="2" id="KW-0732">Signal</keyword>
<feature type="domain" description="WAP" evidence="3">
    <location>
        <begin position="71"/>
        <end position="127"/>
    </location>
</feature>
<dbReference type="Gene3D" id="4.10.75.10">
    <property type="entry name" value="Elafin-like"/>
    <property type="match status" value="1"/>
</dbReference>
<dbReference type="OrthoDB" id="6060011at2759"/>
<proteinExistence type="predicted"/>
<gene>
    <name evidence="4" type="ORF">AFUS01_LOCUS11547</name>
</gene>
<evidence type="ECO:0000256" key="2">
    <source>
        <dbReference type="SAM" id="SignalP"/>
    </source>
</evidence>
<name>A0A8J2JQW3_9HEXA</name>
<reference evidence="4" key="1">
    <citation type="submission" date="2021-06" db="EMBL/GenBank/DDBJ databases">
        <authorList>
            <person name="Hodson N. C."/>
            <person name="Mongue J. A."/>
            <person name="Jaron S. K."/>
        </authorList>
    </citation>
    <scope>NUCLEOTIDE SEQUENCE</scope>
</reference>
<evidence type="ECO:0000256" key="1">
    <source>
        <dbReference type="SAM" id="MobiDB-lite"/>
    </source>
</evidence>
<dbReference type="InterPro" id="IPR036645">
    <property type="entry name" value="Elafin-like_sf"/>
</dbReference>